<feature type="domain" description="DUF5698" evidence="8">
    <location>
        <begin position="28"/>
        <end position="86"/>
    </location>
</feature>
<protein>
    <submittedName>
        <fullName evidence="9">Uncharacterized protein</fullName>
    </submittedName>
</protein>
<dbReference type="AlphaFoldDB" id="B8FFX7"/>
<dbReference type="InterPro" id="IPR019264">
    <property type="entry name" value="DUF2179"/>
</dbReference>
<evidence type="ECO:0000313" key="10">
    <source>
        <dbReference type="Proteomes" id="UP000000739"/>
    </source>
</evidence>
<evidence type="ECO:0000256" key="3">
    <source>
        <dbReference type="ARBA" id="ARBA00022692"/>
    </source>
</evidence>
<dbReference type="NCBIfam" id="NF003191">
    <property type="entry name" value="PRK04164.1-2"/>
    <property type="match status" value="1"/>
</dbReference>
<evidence type="ECO:0000259" key="8">
    <source>
        <dbReference type="Pfam" id="PF18955"/>
    </source>
</evidence>
<accession>B8FFX7</accession>
<comment type="subcellular location">
    <subcellularLocation>
        <location evidence="1">Cell membrane</location>
        <topology evidence="1">Multi-pass membrane protein</topology>
    </subcellularLocation>
</comment>
<dbReference type="InterPro" id="IPR044035">
    <property type="entry name" value="DUF5698"/>
</dbReference>
<dbReference type="EMBL" id="CP001322">
    <property type="protein sequence ID" value="ACL03532.1"/>
    <property type="molecule type" value="Genomic_DNA"/>
</dbReference>
<keyword evidence="3 6" id="KW-0812">Transmembrane</keyword>
<evidence type="ECO:0000256" key="2">
    <source>
        <dbReference type="ARBA" id="ARBA00022475"/>
    </source>
</evidence>
<dbReference type="InterPro" id="IPR022930">
    <property type="entry name" value="UPF0316"/>
</dbReference>
<dbReference type="PANTHER" id="PTHR40060:SF1">
    <property type="entry name" value="UPF0316 PROTEIN YEBE"/>
    <property type="match status" value="1"/>
</dbReference>
<dbReference type="RefSeq" id="WP_012610965.1">
    <property type="nucleotide sequence ID" value="NC_011768.1"/>
</dbReference>
<evidence type="ECO:0000259" key="7">
    <source>
        <dbReference type="Pfam" id="PF10035"/>
    </source>
</evidence>
<dbReference type="Proteomes" id="UP000000739">
    <property type="component" value="Chromosome"/>
</dbReference>
<keyword evidence="2" id="KW-1003">Cell membrane</keyword>
<feature type="transmembrane region" description="Helical" evidence="6">
    <location>
        <begin position="40"/>
        <end position="64"/>
    </location>
</feature>
<feature type="transmembrane region" description="Helical" evidence="6">
    <location>
        <begin position="70"/>
        <end position="88"/>
    </location>
</feature>
<gene>
    <name evidence="9" type="ordered locus">Dalk_1835</name>
</gene>
<feature type="domain" description="DUF2179" evidence="7">
    <location>
        <begin position="120"/>
        <end position="169"/>
    </location>
</feature>
<evidence type="ECO:0000256" key="6">
    <source>
        <dbReference type="SAM" id="Phobius"/>
    </source>
</evidence>
<dbReference type="Pfam" id="PF10035">
    <property type="entry name" value="DUF2179"/>
    <property type="match status" value="1"/>
</dbReference>
<evidence type="ECO:0000256" key="5">
    <source>
        <dbReference type="ARBA" id="ARBA00023136"/>
    </source>
</evidence>
<keyword evidence="5 6" id="KW-0472">Membrane</keyword>
<feature type="transmembrane region" description="Helical" evidence="6">
    <location>
        <begin position="6"/>
        <end position="28"/>
    </location>
</feature>
<dbReference type="PANTHER" id="PTHR40060">
    <property type="entry name" value="UPF0316 PROTEIN YEBE"/>
    <property type="match status" value="1"/>
</dbReference>
<name>B8FFX7_DESAL</name>
<keyword evidence="4 6" id="KW-1133">Transmembrane helix</keyword>
<evidence type="ECO:0000256" key="4">
    <source>
        <dbReference type="ARBA" id="ARBA00022989"/>
    </source>
</evidence>
<proteinExistence type="predicted"/>
<keyword evidence="10" id="KW-1185">Reference proteome</keyword>
<dbReference type="CDD" id="cd16381">
    <property type="entry name" value="YitT_C_like_1"/>
    <property type="match status" value="1"/>
</dbReference>
<dbReference type="HOGENOM" id="CLU_106166_0_0_7"/>
<evidence type="ECO:0000313" key="9">
    <source>
        <dbReference type="EMBL" id="ACL03532.1"/>
    </source>
</evidence>
<dbReference type="Pfam" id="PF18955">
    <property type="entry name" value="DUF5698"/>
    <property type="match status" value="1"/>
</dbReference>
<dbReference type="KEGG" id="dal:Dalk_1835"/>
<dbReference type="GO" id="GO:0005886">
    <property type="term" value="C:plasma membrane"/>
    <property type="evidence" value="ECO:0007669"/>
    <property type="project" value="UniProtKB-SubCell"/>
</dbReference>
<sequence>MEFFTGLPLLAQGALIFCLRIVDVSLGTIRTIMIVQGRTWISFCLGFFEVFIWLSVISTVVPLIKDRPGLIFFYALGFASGNFAGIKLERWMAAGHMILRAISIKNGREMAALIRGRGYEVTTFAGEGLEGPVMQLFIVCRRRDVGAIIAMIKSVDPEAFYITERAGSVSKVIRPFMTPPTGWRAVLKKK</sequence>
<evidence type="ECO:0000256" key="1">
    <source>
        <dbReference type="ARBA" id="ARBA00004651"/>
    </source>
</evidence>
<organism evidence="9 10">
    <name type="scientific">Desulfatibacillum aliphaticivorans</name>
    <dbReference type="NCBI Taxonomy" id="218208"/>
    <lineage>
        <taxon>Bacteria</taxon>
        <taxon>Pseudomonadati</taxon>
        <taxon>Thermodesulfobacteriota</taxon>
        <taxon>Desulfobacteria</taxon>
        <taxon>Desulfobacterales</taxon>
        <taxon>Desulfatibacillaceae</taxon>
        <taxon>Desulfatibacillum</taxon>
    </lineage>
</organism>
<reference evidence="9 10" key="1">
    <citation type="journal article" date="2012" name="Environ. Microbiol.">
        <title>The genome sequence of Desulfatibacillum alkenivorans AK-01: a blueprint for anaerobic alkane oxidation.</title>
        <authorList>
            <person name="Callaghan A.V."/>
            <person name="Morris B.E."/>
            <person name="Pereira I.A."/>
            <person name="McInerney M.J."/>
            <person name="Austin R.N."/>
            <person name="Groves J.T."/>
            <person name="Kukor J.J."/>
            <person name="Suflita J.M."/>
            <person name="Young L.Y."/>
            <person name="Zylstra G.J."/>
            <person name="Wawrik B."/>
        </authorList>
    </citation>
    <scope>NUCLEOTIDE SEQUENCE [LARGE SCALE GENOMIC DNA]</scope>
    <source>
        <strain evidence="9 10">AK-01</strain>
    </source>
</reference>
<dbReference type="eggNOG" id="COG4843">
    <property type="taxonomic scope" value="Bacteria"/>
</dbReference>